<name>A0A0L8GLU4_OCTBM</name>
<dbReference type="OrthoDB" id="10264738at2759"/>
<dbReference type="Pfam" id="PF00481">
    <property type="entry name" value="PP2C"/>
    <property type="match status" value="2"/>
</dbReference>
<dbReference type="PANTHER" id="PTHR13832">
    <property type="entry name" value="PROTEIN PHOSPHATASE 2C"/>
    <property type="match status" value="1"/>
</dbReference>
<evidence type="ECO:0000256" key="9">
    <source>
        <dbReference type="RuleBase" id="RU003465"/>
    </source>
</evidence>
<dbReference type="STRING" id="37653.A0A0L8GLU4"/>
<accession>A0A0L8GLU4</accession>
<evidence type="ECO:0000256" key="8">
    <source>
        <dbReference type="ARBA" id="ARBA00023211"/>
    </source>
</evidence>
<keyword evidence="6" id="KW-0460">Magnesium</keyword>
<feature type="compositionally biased region" description="Low complexity" evidence="10">
    <location>
        <begin position="300"/>
        <end position="329"/>
    </location>
</feature>
<dbReference type="AlphaFoldDB" id="A0A0L8GLU4"/>
<dbReference type="OMA" id="YCAMKLP"/>
<dbReference type="PANTHER" id="PTHR13832:SF803">
    <property type="entry name" value="PROTEIN PHOSPHATASE 1G"/>
    <property type="match status" value="1"/>
</dbReference>
<comment type="cofactor">
    <cofactor evidence="1">
        <name>Mn(2+)</name>
        <dbReference type="ChEBI" id="CHEBI:29035"/>
    </cofactor>
</comment>
<evidence type="ECO:0000259" key="11">
    <source>
        <dbReference type="PROSITE" id="PS51746"/>
    </source>
</evidence>
<keyword evidence="7 9" id="KW-0904">Protein phosphatase</keyword>
<organism evidence="12">
    <name type="scientific">Octopus bimaculoides</name>
    <name type="common">California two-spotted octopus</name>
    <dbReference type="NCBI Taxonomy" id="37653"/>
    <lineage>
        <taxon>Eukaryota</taxon>
        <taxon>Metazoa</taxon>
        <taxon>Spiralia</taxon>
        <taxon>Lophotrochozoa</taxon>
        <taxon>Mollusca</taxon>
        <taxon>Cephalopoda</taxon>
        <taxon>Coleoidea</taxon>
        <taxon>Octopodiformes</taxon>
        <taxon>Octopoda</taxon>
        <taxon>Incirrata</taxon>
        <taxon>Octopodidae</taxon>
        <taxon>Octopus</taxon>
    </lineage>
</organism>
<evidence type="ECO:0000256" key="2">
    <source>
        <dbReference type="ARBA" id="ARBA00006702"/>
    </source>
</evidence>
<keyword evidence="5 9" id="KW-0378">Hydrolase</keyword>
<dbReference type="EC" id="3.1.3.16" evidence="3"/>
<feature type="region of interest" description="Disordered" evidence="10">
    <location>
        <begin position="1"/>
        <end position="20"/>
    </location>
</feature>
<dbReference type="InterPro" id="IPR015655">
    <property type="entry name" value="PP2C"/>
</dbReference>
<feature type="compositionally biased region" description="Polar residues" evidence="10">
    <location>
        <begin position="277"/>
        <end position="299"/>
    </location>
</feature>
<dbReference type="Gene3D" id="3.60.40.10">
    <property type="entry name" value="PPM-type phosphatase domain"/>
    <property type="match status" value="2"/>
</dbReference>
<feature type="compositionally biased region" description="Polar residues" evidence="10">
    <location>
        <begin position="638"/>
        <end position="651"/>
    </location>
</feature>
<dbReference type="InterPro" id="IPR001932">
    <property type="entry name" value="PPM-type_phosphatase-like_dom"/>
</dbReference>
<protein>
    <recommendedName>
        <fullName evidence="3">protein-serine/threonine phosphatase</fullName>
        <ecNumber evidence="3">3.1.3.16</ecNumber>
    </recommendedName>
</protein>
<evidence type="ECO:0000256" key="6">
    <source>
        <dbReference type="ARBA" id="ARBA00022842"/>
    </source>
</evidence>
<feature type="domain" description="PPM-type phosphatase" evidence="11">
    <location>
        <begin position="23"/>
        <end position="624"/>
    </location>
</feature>
<feature type="compositionally biased region" description="Basic and acidic residues" evidence="10">
    <location>
        <begin position="373"/>
        <end position="383"/>
    </location>
</feature>
<proteinExistence type="inferred from homology"/>
<dbReference type="PROSITE" id="PS01032">
    <property type="entry name" value="PPM_1"/>
    <property type="match status" value="1"/>
</dbReference>
<dbReference type="SMART" id="SM00332">
    <property type="entry name" value="PP2Cc"/>
    <property type="match status" value="1"/>
</dbReference>
<comment type="similarity">
    <text evidence="2 9">Belongs to the PP2C family.</text>
</comment>
<dbReference type="GO" id="GO:0046872">
    <property type="term" value="F:metal ion binding"/>
    <property type="evidence" value="ECO:0007669"/>
    <property type="project" value="UniProtKB-KW"/>
</dbReference>
<feature type="compositionally biased region" description="Acidic residues" evidence="10">
    <location>
        <begin position="384"/>
        <end position="434"/>
    </location>
</feature>
<dbReference type="SUPFAM" id="SSF81606">
    <property type="entry name" value="PP2C-like"/>
    <property type="match status" value="2"/>
</dbReference>
<evidence type="ECO:0000256" key="1">
    <source>
        <dbReference type="ARBA" id="ARBA00001936"/>
    </source>
</evidence>
<dbReference type="EMBL" id="KQ421389">
    <property type="protein sequence ID" value="KOF77565.1"/>
    <property type="molecule type" value="Genomic_DNA"/>
</dbReference>
<dbReference type="GO" id="GO:0004722">
    <property type="term" value="F:protein serine/threonine phosphatase activity"/>
    <property type="evidence" value="ECO:0007669"/>
    <property type="project" value="UniProtKB-EC"/>
</dbReference>
<feature type="compositionally biased region" description="Low complexity" evidence="10">
    <location>
        <begin position="216"/>
        <end position="225"/>
    </location>
</feature>
<dbReference type="PROSITE" id="PS51746">
    <property type="entry name" value="PPM_2"/>
    <property type="match status" value="1"/>
</dbReference>
<evidence type="ECO:0000256" key="10">
    <source>
        <dbReference type="SAM" id="MobiDB-lite"/>
    </source>
</evidence>
<evidence type="ECO:0000256" key="3">
    <source>
        <dbReference type="ARBA" id="ARBA00013081"/>
    </source>
</evidence>
<feature type="region of interest" description="Disordered" evidence="10">
    <location>
        <begin position="179"/>
        <end position="447"/>
    </location>
</feature>
<reference evidence="12" key="1">
    <citation type="submission" date="2015-07" db="EMBL/GenBank/DDBJ databases">
        <title>MeaNS - Measles Nucleotide Surveillance Program.</title>
        <authorList>
            <person name="Tran T."/>
            <person name="Druce J."/>
        </authorList>
    </citation>
    <scope>NUCLEOTIDE SEQUENCE</scope>
    <source>
        <strain evidence="12">UCB-OBI-ISO-001</strain>
        <tissue evidence="12">Gonad</tissue>
    </source>
</reference>
<keyword evidence="4" id="KW-0479">Metal-binding</keyword>
<evidence type="ECO:0000313" key="12">
    <source>
        <dbReference type="EMBL" id="KOF77565.1"/>
    </source>
</evidence>
<evidence type="ECO:0000256" key="7">
    <source>
        <dbReference type="ARBA" id="ARBA00022912"/>
    </source>
</evidence>
<feature type="compositionally biased region" description="Polar residues" evidence="10">
    <location>
        <begin position="252"/>
        <end position="267"/>
    </location>
</feature>
<dbReference type="InterPro" id="IPR036457">
    <property type="entry name" value="PPM-type-like_dom_sf"/>
</dbReference>
<evidence type="ECO:0000256" key="4">
    <source>
        <dbReference type="ARBA" id="ARBA00022723"/>
    </source>
</evidence>
<keyword evidence="8" id="KW-0464">Manganese</keyword>
<dbReference type="KEGG" id="obi:106876200"/>
<sequence length="675" mass="72802">MGVYLSSPITEKHSSDGQGKNFTYGASSMQGWRLTQEDAHNCLAEFDEETSTAMLAVYDGHGGSEVAEYCALHLPDYIKSLQSYKDNNLNLALKEAFLGFDATLVTPEVVKELKALVNLDKGKTCPKSNTQNPGLYHDTPSSMCTYAADDDVHDENEAEMLRADANIPIEELVAKYQKQGTPQQLVGSKKKKIFDSPAIRPKKLASEASDDDAEADSGVSSSSSSIAKITNGHADNENNLNTEKEFKAKNSAADSSISSDRTELQNNEVEEAKCSESDTSQNSAQDLKSNASSSKTETVASSASQPSSSSSSSSSISSSSSSTTSASTSFKDDSDEAQASSSSSVPGPSSSHASNWEPQPGSSGCSPKKKSLHTGEEGDMEGKVEDDDDEDEEEDDEEDSELDESDEEYEGDSSDDNGLDEEDEGDDDEEDDYDNQNLMKDSEEPGMDSGCTAVVALLQGQRLVVANAGDSRCVLCSNGKAIDLSIDHKPEDEAEKSRIEAAGGKVTSDGRVNGGLNLSRAIGDHSYKQFTELPPEQQMITALPDLQSWTLSEDDEFLVLACDGIWNFMSSQEVVDFVKERLEDPNRKPNLSAICEEIFDYCLAPNTMGDGTGCDNMTCLIVDFKKRNIGGKKRTSEQTENSPDTQNSNKVEATPSEDIASQPSSKRSKTEDDDN</sequence>
<evidence type="ECO:0000256" key="5">
    <source>
        <dbReference type="ARBA" id="ARBA00022801"/>
    </source>
</evidence>
<gene>
    <name evidence="12" type="ORF">OCBIM_22031959mg</name>
</gene>
<dbReference type="CDD" id="cd00143">
    <property type="entry name" value="PP2Cc"/>
    <property type="match status" value="1"/>
</dbReference>
<dbReference type="InterPro" id="IPR000222">
    <property type="entry name" value="PP2C_BS"/>
</dbReference>
<feature type="compositionally biased region" description="Low complexity" evidence="10">
    <location>
        <begin position="337"/>
        <end position="366"/>
    </location>
</feature>
<feature type="region of interest" description="Disordered" evidence="10">
    <location>
        <begin position="630"/>
        <end position="675"/>
    </location>
</feature>